<evidence type="ECO:0000313" key="1">
    <source>
        <dbReference type="EMBL" id="EJF86855.1"/>
    </source>
</evidence>
<reference evidence="1 2" key="1">
    <citation type="submission" date="2012-03" db="EMBL/GenBank/DDBJ databases">
        <title>The Genome Sequence of Bartonella washoensis 085-0475.</title>
        <authorList>
            <consortium name="The Broad Institute Genome Sequencing Platform"/>
            <consortium name="The Broad Institute Genome Sequencing Center for Infectious Disease"/>
            <person name="Feldgarden M."/>
            <person name="Kirby J."/>
            <person name="Kosoy M."/>
            <person name="Birtles R."/>
            <person name="Probert W.S."/>
            <person name="Chiaraviglio L."/>
            <person name="Young S.K."/>
            <person name="Zeng Q."/>
            <person name="Gargeya S."/>
            <person name="Fitzgerald M."/>
            <person name="Haas B."/>
            <person name="Abouelleil A."/>
            <person name="Alvarado L."/>
            <person name="Arachchi H.M."/>
            <person name="Berlin A."/>
            <person name="Chapman S.B."/>
            <person name="Gearin G."/>
            <person name="Goldberg J."/>
            <person name="Griggs A."/>
            <person name="Gujja S."/>
            <person name="Hansen M."/>
            <person name="Heiman D."/>
            <person name="Howarth C."/>
            <person name="Larimer J."/>
            <person name="Lui A."/>
            <person name="MacDonald P.J.P."/>
            <person name="McCowen C."/>
            <person name="Montmayeur A."/>
            <person name="Murphy C."/>
            <person name="Neiman D."/>
            <person name="Pearson M."/>
            <person name="Priest M."/>
            <person name="Roberts A."/>
            <person name="Saif S."/>
            <person name="Shea T."/>
            <person name="Sisk P."/>
            <person name="Stolte C."/>
            <person name="Sykes S."/>
            <person name="Wortman J."/>
            <person name="Nusbaum C."/>
            <person name="Birren B."/>
        </authorList>
    </citation>
    <scope>NUCLEOTIDE SEQUENCE [LARGE SCALE GENOMIC DNA]</scope>
    <source>
        <strain evidence="1 2">085-0475</strain>
    </source>
</reference>
<dbReference type="Proteomes" id="UP000002646">
    <property type="component" value="Unassembled WGS sequence"/>
</dbReference>
<dbReference type="HOGENOM" id="CLU_2367143_0_0_5"/>
<dbReference type="EMBL" id="AILX01000002">
    <property type="protein sequence ID" value="EJF86855.1"/>
    <property type="molecule type" value="Genomic_DNA"/>
</dbReference>
<protein>
    <submittedName>
        <fullName evidence="1">Uncharacterized protein</fullName>
    </submittedName>
</protein>
<comment type="caution">
    <text evidence="1">The sequence shown here is derived from an EMBL/GenBank/DDBJ whole genome shotgun (WGS) entry which is preliminary data.</text>
</comment>
<evidence type="ECO:0000313" key="2">
    <source>
        <dbReference type="Proteomes" id="UP000002646"/>
    </source>
</evidence>
<dbReference type="PATRIC" id="fig|1094564.3.peg.121"/>
<proteinExistence type="predicted"/>
<name>J1JR26_9HYPH</name>
<dbReference type="AlphaFoldDB" id="J1JR26"/>
<organism evidence="1 2">
    <name type="scientific">Cardidatus Bartonella washoeensis 085-0475</name>
    <dbReference type="NCBI Taxonomy" id="1094564"/>
    <lineage>
        <taxon>Bacteria</taxon>
        <taxon>Pseudomonadati</taxon>
        <taxon>Pseudomonadota</taxon>
        <taxon>Alphaproteobacteria</taxon>
        <taxon>Hyphomicrobiales</taxon>
        <taxon>Bartonellaceae</taxon>
        <taxon>Bartonella</taxon>
    </lineage>
</organism>
<sequence length="95" mass="10844">MPQRKDKENSFLITGDEVFQQRKINKDWQPSVDVDPNVNIAFSTPTTIVNTSPIDTDDQITTNTKTLTKLTDDKETATLSHAFHFKAKAKRSRHK</sequence>
<accession>J1JR26</accession>
<gene>
    <name evidence="1" type="ORF">MCW_00078</name>
</gene>
<dbReference type="RefSeq" id="WP_006924886.1">
    <property type="nucleotide sequence ID" value="NZ_JH725101.1"/>
</dbReference>